<evidence type="ECO:0000256" key="1">
    <source>
        <dbReference type="SAM" id="MobiDB-lite"/>
    </source>
</evidence>
<dbReference type="Proteomes" id="UP000005204">
    <property type="component" value="Unassembled WGS sequence"/>
</dbReference>
<evidence type="ECO:0000313" key="4">
    <source>
        <dbReference type="Proteomes" id="UP000005204"/>
    </source>
</evidence>
<accession>A0A8R2ALH1</accession>
<feature type="signal peptide" evidence="2">
    <location>
        <begin position="1"/>
        <end position="20"/>
    </location>
</feature>
<organism evidence="3 4">
    <name type="scientific">Bombyx mori</name>
    <name type="common">Silk moth</name>
    <dbReference type="NCBI Taxonomy" id="7091"/>
    <lineage>
        <taxon>Eukaryota</taxon>
        <taxon>Metazoa</taxon>
        <taxon>Ecdysozoa</taxon>
        <taxon>Arthropoda</taxon>
        <taxon>Hexapoda</taxon>
        <taxon>Insecta</taxon>
        <taxon>Pterygota</taxon>
        <taxon>Neoptera</taxon>
        <taxon>Endopterygota</taxon>
        <taxon>Lepidoptera</taxon>
        <taxon>Glossata</taxon>
        <taxon>Ditrysia</taxon>
        <taxon>Bombycoidea</taxon>
        <taxon>Bombycidae</taxon>
        <taxon>Bombycinae</taxon>
        <taxon>Bombyx</taxon>
    </lineage>
</organism>
<protein>
    <submittedName>
        <fullName evidence="3">Uncharacterized protein</fullName>
    </submittedName>
</protein>
<feature type="compositionally biased region" description="Low complexity" evidence="1">
    <location>
        <begin position="88"/>
        <end position="107"/>
    </location>
</feature>
<reference evidence="3" key="2">
    <citation type="submission" date="2022-06" db="UniProtKB">
        <authorList>
            <consortium name="EnsemblMetazoa"/>
        </authorList>
    </citation>
    <scope>IDENTIFICATION</scope>
    <source>
        <strain evidence="3">p50T (Dazao)</strain>
    </source>
</reference>
<proteinExistence type="predicted"/>
<evidence type="ECO:0000256" key="2">
    <source>
        <dbReference type="SAM" id="SignalP"/>
    </source>
</evidence>
<keyword evidence="2" id="KW-0732">Signal</keyword>
<name>A0A8R2ALH1_BOMMO</name>
<sequence>MWRSVVLVFYCALLFELCAAEEKHSKDGVENGLLLQRLKRSTYGKCDPQPPSPPLHLRPQPPPPPPHAPPPPPPRIPPPPQPRRERNQQLPSSGCSTCSRSDSSAISNAKSGSGDAIAVAIAKASG</sequence>
<keyword evidence="4" id="KW-1185">Reference proteome</keyword>
<dbReference type="EnsemblMetazoa" id="XM_004932363.4">
    <property type="protein sequence ID" value="XP_004932420.1"/>
    <property type="gene ID" value="LOC101747008"/>
</dbReference>
<gene>
    <name evidence="3" type="primary">101747008</name>
</gene>
<dbReference type="KEGG" id="bmor:101747008"/>
<feature type="region of interest" description="Disordered" evidence="1">
    <location>
        <begin position="42"/>
        <end position="114"/>
    </location>
</feature>
<feature type="compositionally biased region" description="Pro residues" evidence="1">
    <location>
        <begin position="48"/>
        <end position="81"/>
    </location>
</feature>
<evidence type="ECO:0000313" key="3">
    <source>
        <dbReference type="EnsemblMetazoa" id="XP_004932420.1"/>
    </source>
</evidence>
<feature type="chain" id="PRO_5035732165" evidence="2">
    <location>
        <begin position="21"/>
        <end position="126"/>
    </location>
</feature>
<dbReference type="AlphaFoldDB" id="A0A8R2ALH1"/>
<reference evidence="4" key="1">
    <citation type="journal article" date="2008" name="Insect Biochem. Mol. Biol.">
        <title>The genome of a lepidopteran model insect, the silkworm Bombyx mori.</title>
        <authorList>
            <consortium name="International Silkworm Genome Consortium"/>
        </authorList>
    </citation>
    <scope>NUCLEOTIDE SEQUENCE [LARGE SCALE GENOMIC DNA]</scope>
    <source>
        <strain evidence="4">p50T</strain>
    </source>
</reference>